<dbReference type="EMBL" id="CAJOBE010003815">
    <property type="protein sequence ID" value="CAF3902052.1"/>
    <property type="molecule type" value="Genomic_DNA"/>
</dbReference>
<dbReference type="EMBL" id="CAJNOU010000766">
    <property type="protein sequence ID" value="CAF1083071.1"/>
    <property type="molecule type" value="Genomic_DNA"/>
</dbReference>
<accession>A0A814MUA3</accession>
<gene>
    <name evidence="2" type="ORF">FNK824_LOCUS20628</name>
    <name evidence="1" type="ORF">SEV965_LOCUS14957</name>
</gene>
<dbReference type="Proteomes" id="UP000663874">
    <property type="component" value="Unassembled WGS sequence"/>
</dbReference>
<comment type="caution">
    <text evidence="1">The sequence shown here is derived from an EMBL/GenBank/DDBJ whole genome shotgun (WGS) entry which is preliminary data.</text>
</comment>
<dbReference type="AlphaFoldDB" id="A0A814MUA3"/>
<evidence type="ECO:0000313" key="1">
    <source>
        <dbReference type="EMBL" id="CAF1083071.1"/>
    </source>
</evidence>
<protein>
    <submittedName>
        <fullName evidence="1">Uncharacterized protein</fullName>
    </submittedName>
</protein>
<proteinExistence type="predicted"/>
<dbReference type="Proteomes" id="UP000663889">
    <property type="component" value="Unassembled WGS sequence"/>
</dbReference>
<organism evidence="1 3">
    <name type="scientific">Rotaria sordida</name>
    <dbReference type="NCBI Taxonomy" id="392033"/>
    <lineage>
        <taxon>Eukaryota</taxon>
        <taxon>Metazoa</taxon>
        <taxon>Spiralia</taxon>
        <taxon>Gnathifera</taxon>
        <taxon>Rotifera</taxon>
        <taxon>Eurotatoria</taxon>
        <taxon>Bdelloidea</taxon>
        <taxon>Philodinida</taxon>
        <taxon>Philodinidae</taxon>
        <taxon>Rotaria</taxon>
    </lineage>
</organism>
<evidence type="ECO:0000313" key="3">
    <source>
        <dbReference type="Proteomes" id="UP000663889"/>
    </source>
</evidence>
<reference evidence="1" key="1">
    <citation type="submission" date="2021-02" db="EMBL/GenBank/DDBJ databases">
        <authorList>
            <person name="Nowell W R."/>
        </authorList>
    </citation>
    <scope>NUCLEOTIDE SEQUENCE</scope>
</reference>
<sequence length="103" mass="11627">MSDLIKSDIEKIEQALNICIDDVGIDIQLNDGYGQCLSMICLEEQIKQGNIDSCYRSVENLIPIDHRIDKSSLIQCAAKVNLCYQKNLFELLKHCQSIVIIPS</sequence>
<evidence type="ECO:0000313" key="2">
    <source>
        <dbReference type="EMBL" id="CAF3902052.1"/>
    </source>
</evidence>
<name>A0A814MUA3_9BILA</name>